<evidence type="ECO:0000313" key="9">
    <source>
        <dbReference type="Proteomes" id="UP000702425"/>
    </source>
</evidence>
<keyword evidence="9" id="KW-1185">Reference proteome</keyword>
<gene>
    <name evidence="8" type="primary">amyS_1</name>
    <name evidence="8" type="ORF">E5S67_02474</name>
</gene>
<evidence type="ECO:0000256" key="5">
    <source>
        <dbReference type="ARBA" id="ARBA00023277"/>
    </source>
</evidence>
<dbReference type="RefSeq" id="WP_172187553.1">
    <property type="nucleotide sequence ID" value="NZ_CAWPPK010000251.1"/>
</dbReference>
<evidence type="ECO:0000256" key="3">
    <source>
        <dbReference type="ARBA" id="ARBA00022723"/>
    </source>
</evidence>
<dbReference type="EMBL" id="SRRZ01000039">
    <property type="protein sequence ID" value="NQE34746.1"/>
    <property type="molecule type" value="Genomic_DNA"/>
</dbReference>
<feature type="domain" description="Glycosyl hydrolase family 13 catalytic" evidence="7">
    <location>
        <begin position="6"/>
        <end position="403"/>
    </location>
</feature>
<evidence type="ECO:0000259" key="7">
    <source>
        <dbReference type="SMART" id="SM00642"/>
    </source>
</evidence>
<dbReference type="InterPro" id="IPR013780">
    <property type="entry name" value="Glyco_hydro_b"/>
</dbReference>
<evidence type="ECO:0000256" key="4">
    <source>
        <dbReference type="ARBA" id="ARBA00022801"/>
    </source>
</evidence>
<dbReference type="CDD" id="cd11318">
    <property type="entry name" value="AmyAc_bac_fung_AmyA"/>
    <property type="match status" value="1"/>
</dbReference>
<evidence type="ECO:0000256" key="1">
    <source>
        <dbReference type="ARBA" id="ARBA00001913"/>
    </source>
</evidence>
<keyword evidence="4 8" id="KW-0378">Hydrolase</keyword>
<evidence type="ECO:0000313" key="8">
    <source>
        <dbReference type="EMBL" id="NQE34746.1"/>
    </source>
</evidence>
<dbReference type="SUPFAM" id="SSF51445">
    <property type="entry name" value="(Trans)glycosidases"/>
    <property type="match status" value="1"/>
</dbReference>
<dbReference type="NCBIfam" id="NF006969">
    <property type="entry name" value="PRK09441.1-2"/>
    <property type="match status" value="1"/>
</dbReference>
<dbReference type="Gene3D" id="2.40.30.140">
    <property type="match status" value="1"/>
</dbReference>
<dbReference type="GO" id="GO:0004556">
    <property type="term" value="F:alpha-amylase activity"/>
    <property type="evidence" value="ECO:0007669"/>
    <property type="project" value="UniProtKB-EC"/>
</dbReference>
<keyword evidence="5" id="KW-0119">Carbohydrate metabolism</keyword>
<dbReference type="SUPFAM" id="SSF51011">
    <property type="entry name" value="Glycosyl hydrolase domain"/>
    <property type="match status" value="1"/>
</dbReference>
<dbReference type="InterPro" id="IPR013776">
    <property type="entry name" value="A-amylase_thermo"/>
</dbReference>
<proteinExistence type="inferred from homology"/>
<dbReference type="Gene3D" id="3.20.20.80">
    <property type="entry name" value="Glycosidases"/>
    <property type="match status" value="1"/>
</dbReference>
<evidence type="ECO:0000256" key="6">
    <source>
        <dbReference type="ARBA" id="ARBA00023295"/>
    </source>
</evidence>
<dbReference type="NCBIfam" id="NF006968">
    <property type="entry name" value="PRK09441.1-1"/>
    <property type="match status" value="1"/>
</dbReference>
<reference evidence="8 9" key="1">
    <citation type="journal article" date="2020" name="Sci. Rep.">
        <title>A novel cyanobacterial geosmin producer, revising GeoA distribution and dispersion patterns in Bacteria.</title>
        <authorList>
            <person name="Churro C."/>
            <person name="Semedo-Aguiar A.P."/>
            <person name="Silva A.D."/>
            <person name="Pereira-Leal J.B."/>
            <person name="Leite R.B."/>
        </authorList>
    </citation>
    <scope>NUCLEOTIDE SEQUENCE [LARGE SCALE GENOMIC DNA]</scope>
    <source>
        <strain evidence="8 9">IPMA8</strain>
    </source>
</reference>
<keyword evidence="3" id="KW-0479">Metal-binding</keyword>
<dbReference type="InterPro" id="IPR017853">
    <property type="entry name" value="GH"/>
</dbReference>
<dbReference type="SMART" id="SM00642">
    <property type="entry name" value="Aamy"/>
    <property type="match status" value="1"/>
</dbReference>
<sequence length="492" mass="57303">MADINGTMMQYFHWYLPDRGTLWDEVKNQAKELADAGFTALWLPPAYKGMGGKSDVGYGVYDLFDLGEFNQKGSIRTKYGTKQQYLDAIAALHKSQIQIYADVVINHKMGADAAEIFKATPYPYHNRLNPKGALQEIKSYTNFNFPERKGKYSQFEWHSWHFDAVDYNEYNPDDRGTVYLIEGRIFDDYVALENGNFAYLMGCDLDFQDRWVRDEITRWGKWYLDTTGADGFRIDAIKHISSWFFAEWLDEMERYVGKDLFVVGEYWAPNIDILHWYVGSVKGKMSVFDVPLHYNFHYASQQGGNYDMRRILDGTMMQQQPTHAVTFVENHDSQPLQALESVVEPWFKPLAYAIILLRREGYPCVFYGDYYGAEYEDWGRDGNRYKIVLPSHRWLIDKLLYARKHFAYGPQYDYFDHWNTIGWTRLGNGKHPQAMAVIMSDGPEGFKWMEVGKPHAKFVDLTGHIKEPVSTNERGWGEFRCQGGSVSVWVQE</sequence>
<dbReference type="Proteomes" id="UP000702425">
    <property type="component" value="Unassembled WGS sequence"/>
</dbReference>
<comment type="caution">
    <text evidence="8">The sequence shown here is derived from an EMBL/GenBank/DDBJ whole genome shotgun (WGS) entry which is preliminary data.</text>
</comment>
<dbReference type="Pfam" id="PF00128">
    <property type="entry name" value="Alpha-amylase"/>
    <property type="match status" value="1"/>
</dbReference>
<name>A0ABX2CWT2_9CYAN</name>
<keyword evidence="6 8" id="KW-0326">Glycosidase</keyword>
<dbReference type="Gene3D" id="2.60.40.1180">
    <property type="entry name" value="Golgi alpha-mannosidase II"/>
    <property type="match status" value="1"/>
</dbReference>
<comment type="similarity">
    <text evidence="2">Belongs to the glycosyl hydrolase 13 family.</text>
</comment>
<comment type="cofactor">
    <cofactor evidence="1">
        <name>Ca(2+)</name>
        <dbReference type="ChEBI" id="CHEBI:29108"/>
    </cofactor>
</comment>
<dbReference type="PANTHER" id="PTHR43447">
    <property type="entry name" value="ALPHA-AMYLASE"/>
    <property type="match status" value="1"/>
</dbReference>
<accession>A0ABX2CWT2</accession>
<dbReference type="EC" id="3.2.1.1" evidence="8"/>
<organism evidence="8 9">
    <name type="scientific">Microcoleus asticus IPMA8</name>
    <dbReference type="NCBI Taxonomy" id="2563858"/>
    <lineage>
        <taxon>Bacteria</taxon>
        <taxon>Bacillati</taxon>
        <taxon>Cyanobacteriota</taxon>
        <taxon>Cyanophyceae</taxon>
        <taxon>Oscillatoriophycideae</taxon>
        <taxon>Oscillatoriales</taxon>
        <taxon>Microcoleaceae</taxon>
        <taxon>Microcoleus</taxon>
        <taxon>Microcoleus asticus</taxon>
    </lineage>
</organism>
<protein>
    <submittedName>
        <fullName evidence="8">Alpha-amylase</fullName>
        <ecNumber evidence="8">3.2.1.1</ecNumber>
    </submittedName>
</protein>
<dbReference type="InterPro" id="IPR006047">
    <property type="entry name" value="GH13_cat_dom"/>
</dbReference>
<evidence type="ECO:0000256" key="2">
    <source>
        <dbReference type="ARBA" id="ARBA00008061"/>
    </source>
</evidence>
<dbReference type="PIRSF" id="PIRSF001021">
    <property type="entry name" value="Alph-amls_thrmst"/>
    <property type="match status" value="1"/>
</dbReference>